<dbReference type="Proteomes" id="UP000027778">
    <property type="component" value="Unassembled WGS sequence"/>
</dbReference>
<protein>
    <recommendedName>
        <fullName evidence="3">Esterase</fullName>
    </recommendedName>
</protein>
<gene>
    <name evidence="1" type="ORF">BAGA_20625</name>
</gene>
<dbReference type="PANTHER" id="PTHR48098">
    <property type="entry name" value="ENTEROCHELIN ESTERASE-RELATED"/>
    <property type="match status" value="1"/>
</dbReference>
<reference evidence="1 2" key="1">
    <citation type="submission" date="2014-06" db="EMBL/GenBank/DDBJ databases">
        <title>Draft genome sequence of Bacillus gaemokensis JCM 15801 (MCCC 1A00707).</title>
        <authorList>
            <person name="Lai Q."/>
            <person name="Liu Y."/>
            <person name="Shao Z."/>
        </authorList>
    </citation>
    <scope>NUCLEOTIDE SEQUENCE [LARGE SCALE GENOMIC DNA]</scope>
    <source>
        <strain evidence="1 2">JCM 15801</strain>
    </source>
</reference>
<evidence type="ECO:0000313" key="2">
    <source>
        <dbReference type="Proteomes" id="UP000027778"/>
    </source>
</evidence>
<dbReference type="eggNOG" id="COG2382">
    <property type="taxonomic scope" value="Bacteria"/>
</dbReference>
<dbReference type="Pfam" id="PF00756">
    <property type="entry name" value="Esterase"/>
    <property type="match status" value="1"/>
</dbReference>
<dbReference type="InterPro" id="IPR050583">
    <property type="entry name" value="Mycobacterial_A85_antigen"/>
</dbReference>
<name>A0A073KIR0_9BACI</name>
<dbReference type="AlphaFoldDB" id="A0A073KIR0"/>
<dbReference type="InterPro" id="IPR000801">
    <property type="entry name" value="Esterase-like"/>
</dbReference>
<dbReference type="PANTHER" id="PTHR48098:SF3">
    <property type="entry name" value="IRON(III) ENTEROBACTIN ESTERASE"/>
    <property type="match status" value="1"/>
</dbReference>
<dbReference type="EMBL" id="JOTM01000037">
    <property type="protein sequence ID" value="KEK22228.1"/>
    <property type="molecule type" value="Genomic_DNA"/>
</dbReference>
<dbReference type="Gene3D" id="3.40.50.1820">
    <property type="entry name" value="alpha/beta hydrolase"/>
    <property type="match status" value="1"/>
</dbReference>
<evidence type="ECO:0000313" key="1">
    <source>
        <dbReference type="EMBL" id="KEK22228.1"/>
    </source>
</evidence>
<sequence length="243" mass="28223">MNQAIGRIEEVSFYSTSLQEEITLLVYLPANYTPLHKHSVVIAQDGRDYFQLGKAHRVIERLRENEEIDRTIIVGIPYKNVHDRKEKYFPNDVKNAAYIRFLAHELVPYIDENYPTYQMGKGRVLIGDSLGGTVSYMTALLYPHTFGKVVMQSPFVDETVLRLTKDFTEPQALDIYHVIGTEETNVKRTDGQTSDFVGPNRELHALLIERNFITHYEEFEGNHTWKYWQIDLPKAFSHILSIK</sequence>
<evidence type="ECO:0008006" key="3">
    <source>
        <dbReference type="Google" id="ProtNLM"/>
    </source>
</evidence>
<proteinExistence type="predicted"/>
<dbReference type="RefSeq" id="WP_033677913.1">
    <property type="nucleotide sequence ID" value="NZ_JOTM01000037.1"/>
</dbReference>
<dbReference type="InterPro" id="IPR029058">
    <property type="entry name" value="AB_hydrolase_fold"/>
</dbReference>
<organism evidence="1 2">
    <name type="scientific">Bacillus gaemokensis</name>
    <dbReference type="NCBI Taxonomy" id="574375"/>
    <lineage>
        <taxon>Bacteria</taxon>
        <taxon>Bacillati</taxon>
        <taxon>Bacillota</taxon>
        <taxon>Bacilli</taxon>
        <taxon>Bacillales</taxon>
        <taxon>Bacillaceae</taxon>
        <taxon>Bacillus</taxon>
        <taxon>Bacillus cereus group</taxon>
    </lineage>
</organism>
<dbReference type="STRING" id="574375.AZF08_12075"/>
<accession>A0A073KIR0</accession>
<dbReference type="SUPFAM" id="SSF53474">
    <property type="entry name" value="alpha/beta-Hydrolases"/>
    <property type="match status" value="1"/>
</dbReference>
<comment type="caution">
    <text evidence="1">The sequence shown here is derived from an EMBL/GenBank/DDBJ whole genome shotgun (WGS) entry which is preliminary data.</text>
</comment>
<keyword evidence="2" id="KW-1185">Reference proteome</keyword>
<dbReference type="OrthoDB" id="9803578at2"/>